<dbReference type="AlphaFoldDB" id="A0A1R1PT88"/>
<dbReference type="PIRSF" id="PIRSF006060">
    <property type="entry name" value="AA_transporter"/>
    <property type="match status" value="1"/>
</dbReference>
<dbReference type="InterPro" id="IPR050524">
    <property type="entry name" value="APC_YAT"/>
</dbReference>
<accession>A0A1R1PT88</accession>
<feature type="transmembrane region" description="Helical" evidence="7">
    <location>
        <begin position="352"/>
        <end position="374"/>
    </location>
</feature>
<evidence type="ECO:0000256" key="2">
    <source>
        <dbReference type="ARBA" id="ARBA00022448"/>
    </source>
</evidence>
<feature type="transmembrane region" description="Helical" evidence="7">
    <location>
        <begin position="457"/>
        <end position="476"/>
    </location>
</feature>
<protein>
    <submittedName>
        <fullName evidence="9">Lysine-specific permease</fullName>
    </submittedName>
</protein>
<keyword evidence="10" id="KW-1185">Reference proteome</keyword>
<feature type="transmembrane region" description="Helical" evidence="7">
    <location>
        <begin position="170"/>
        <end position="194"/>
    </location>
</feature>
<evidence type="ECO:0000313" key="9">
    <source>
        <dbReference type="EMBL" id="OMH84102.1"/>
    </source>
</evidence>
<dbReference type="Gene3D" id="1.20.1740.10">
    <property type="entry name" value="Amino acid/polyamine transporter I"/>
    <property type="match status" value="1"/>
</dbReference>
<keyword evidence="3 7" id="KW-0812">Transmembrane</keyword>
<evidence type="ECO:0000256" key="3">
    <source>
        <dbReference type="ARBA" id="ARBA00022692"/>
    </source>
</evidence>
<feature type="transmembrane region" description="Helical" evidence="7">
    <location>
        <begin position="307"/>
        <end position="332"/>
    </location>
</feature>
<comment type="subcellular location">
    <subcellularLocation>
        <location evidence="1">Membrane</location>
        <topology evidence="1">Multi-pass membrane protein</topology>
    </subcellularLocation>
</comment>
<keyword evidence="4" id="KW-0029">Amino-acid transport</keyword>
<keyword evidence="6 7" id="KW-0472">Membrane</keyword>
<evidence type="ECO:0000256" key="7">
    <source>
        <dbReference type="SAM" id="Phobius"/>
    </source>
</evidence>
<dbReference type="PROSITE" id="PS00218">
    <property type="entry name" value="AMINO_ACID_PERMEASE_1"/>
    <property type="match status" value="1"/>
</dbReference>
<feature type="transmembrane region" description="Helical" evidence="7">
    <location>
        <begin position="105"/>
        <end position="134"/>
    </location>
</feature>
<feature type="domain" description="Amino acid permease/ SLC12A" evidence="8">
    <location>
        <begin position="30"/>
        <end position="482"/>
    </location>
</feature>
<dbReference type="FunFam" id="1.20.1740.10:FF:000001">
    <property type="entry name" value="Amino acid permease"/>
    <property type="match status" value="1"/>
</dbReference>
<dbReference type="OrthoDB" id="3900342at2759"/>
<comment type="caution">
    <text evidence="9">The sequence shown here is derived from an EMBL/GenBank/DDBJ whole genome shotgun (WGS) entry which is preliminary data.</text>
</comment>
<dbReference type="PANTHER" id="PTHR43341">
    <property type="entry name" value="AMINO ACID PERMEASE"/>
    <property type="match status" value="1"/>
</dbReference>
<feature type="transmembrane region" description="Helical" evidence="7">
    <location>
        <begin position="423"/>
        <end position="445"/>
    </location>
</feature>
<evidence type="ECO:0000259" key="8">
    <source>
        <dbReference type="Pfam" id="PF00324"/>
    </source>
</evidence>
<evidence type="ECO:0000256" key="5">
    <source>
        <dbReference type="ARBA" id="ARBA00022989"/>
    </source>
</evidence>
<dbReference type="EMBL" id="LSSK01000250">
    <property type="protein sequence ID" value="OMH84102.1"/>
    <property type="molecule type" value="Genomic_DNA"/>
</dbReference>
<dbReference type="InterPro" id="IPR004841">
    <property type="entry name" value="AA-permease/SLC12A_dom"/>
</dbReference>
<sequence>MGEDASITDKGVAMKSTMNSNLNRGLKGRHMSMIALGGAIGTGLFMGSAGGLASAGPAGLLVAYVITGSLVFFVLCGLAEMAAYMPITGSFAAYCERFVDPALGFAIGWTYWFSWTVAAGAEFVATGILVSYWLPGTPQYIWGIISAAIVFGLNIFHVKGFGEAEFWFALIKVIMIIAFIIVGICVVCGWLGGVKYGFTNWKINGTPFVDGAKGTIFSFVFAIYSFLGSETIGLTAGESRNPRKDVPAAVFSLFYRIVLFYIISIFIMGLIIPSNDPTLSTLGLANVKVAPFTQVFVKAKIPAADHIVNAVVLTSVLSACNAAMYATSRMIYSLYHNNQAPRFLAITSKNGVPYIALILSVFLGLMFVLLAALVENAYLFLVNVGGVIGMFSWIATAIVHIFFRRAYTLQGFDIKSLPYRAPLYPFGPYFALLTLGVVLGGQIYVVSTSTQKPIEKVSTLIGIPLFVLLYVVYKIVKKTKIVKSMDVDLVTDSTNLIDYTTDTVV</sequence>
<dbReference type="InterPro" id="IPR004840">
    <property type="entry name" value="Amino_acid_permease_CS"/>
</dbReference>
<name>A0A1R1PT88_ZANCU</name>
<evidence type="ECO:0000256" key="4">
    <source>
        <dbReference type="ARBA" id="ARBA00022970"/>
    </source>
</evidence>
<feature type="transmembrane region" description="Helical" evidence="7">
    <location>
        <begin position="380"/>
        <end position="403"/>
    </location>
</feature>
<dbReference type="Proteomes" id="UP000188320">
    <property type="component" value="Unassembled WGS sequence"/>
</dbReference>
<feature type="transmembrane region" description="Helical" evidence="7">
    <location>
        <begin position="248"/>
        <end position="272"/>
    </location>
</feature>
<evidence type="ECO:0000256" key="1">
    <source>
        <dbReference type="ARBA" id="ARBA00004141"/>
    </source>
</evidence>
<gene>
    <name evidence="9" type="ORF">AX774_g2372</name>
</gene>
<keyword evidence="5 7" id="KW-1133">Transmembrane helix</keyword>
<feature type="transmembrane region" description="Helical" evidence="7">
    <location>
        <begin position="140"/>
        <end position="158"/>
    </location>
</feature>
<dbReference type="PANTHER" id="PTHR43341:SF1">
    <property type="entry name" value="GENERAL AMINO-ACID PERMEASE GAP1"/>
    <property type="match status" value="1"/>
</dbReference>
<evidence type="ECO:0000313" key="10">
    <source>
        <dbReference type="Proteomes" id="UP000188320"/>
    </source>
</evidence>
<feature type="transmembrane region" description="Helical" evidence="7">
    <location>
        <begin position="61"/>
        <end position="84"/>
    </location>
</feature>
<dbReference type="GO" id="GO:0016020">
    <property type="term" value="C:membrane"/>
    <property type="evidence" value="ECO:0007669"/>
    <property type="project" value="UniProtKB-SubCell"/>
</dbReference>
<feature type="transmembrane region" description="Helical" evidence="7">
    <location>
        <begin position="214"/>
        <end position="236"/>
    </location>
</feature>
<reference evidence="10" key="1">
    <citation type="submission" date="2017-01" db="EMBL/GenBank/DDBJ databases">
        <authorList>
            <person name="Wang Y."/>
            <person name="White M."/>
            <person name="Kvist S."/>
            <person name="Moncalvo J.-M."/>
        </authorList>
    </citation>
    <scope>NUCLEOTIDE SEQUENCE [LARGE SCALE GENOMIC DNA]</scope>
    <source>
        <strain evidence="10">COL-18-3</strain>
    </source>
</reference>
<proteinExistence type="predicted"/>
<keyword evidence="2" id="KW-0813">Transport</keyword>
<dbReference type="Pfam" id="PF00324">
    <property type="entry name" value="AA_permease"/>
    <property type="match status" value="1"/>
</dbReference>
<evidence type="ECO:0000256" key="6">
    <source>
        <dbReference type="ARBA" id="ARBA00023136"/>
    </source>
</evidence>
<organism evidence="9 10">
    <name type="scientific">Zancudomyces culisetae</name>
    <name type="common">Gut fungus</name>
    <name type="synonym">Smittium culisetae</name>
    <dbReference type="NCBI Taxonomy" id="1213189"/>
    <lineage>
        <taxon>Eukaryota</taxon>
        <taxon>Fungi</taxon>
        <taxon>Fungi incertae sedis</taxon>
        <taxon>Zoopagomycota</taxon>
        <taxon>Kickxellomycotina</taxon>
        <taxon>Harpellomycetes</taxon>
        <taxon>Harpellales</taxon>
        <taxon>Legeriomycetaceae</taxon>
        <taxon>Zancudomyces</taxon>
    </lineage>
</organism>
<feature type="transmembrane region" description="Helical" evidence="7">
    <location>
        <begin position="33"/>
        <end position="55"/>
    </location>
</feature>
<dbReference type="GO" id="GO:0015171">
    <property type="term" value="F:amino acid transmembrane transporter activity"/>
    <property type="evidence" value="ECO:0007669"/>
    <property type="project" value="TreeGrafter"/>
</dbReference>